<dbReference type="PANTHER" id="PTHR45138">
    <property type="entry name" value="REGULATORY COMPONENTS OF SENSORY TRANSDUCTION SYSTEM"/>
    <property type="match status" value="1"/>
</dbReference>
<dbReference type="EC" id="2.7.7.65" evidence="1"/>
<evidence type="ECO:0000256" key="3">
    <source>
        <dbReference type="SAM" id="Coils"/>
    </source>
</evidence>
<dbReference type="CDD" id="cd01949">
    <property type="entry name" value="GGDEF"/>
    <property type="match status" value="1"/>
</dbReference>
<dbReference type="InterPro" id="IPR050469">
    <property type="entry name" value="Diguanylate_Cyclase"/>
</dbReference>
<keyword evidence="3" id="KW-0175">Coiled coil</keyword>
<evidence type="ECO:0000256" key="2">
    <source>
        <dbReference type="ARBA" id="ARBA00034247"/>
    </source>
</evidence>
<comment type="caution">
    <text evidence="5">The sequence shown here is derived from an EMBL/GenBank/DDBJ whole genome shotgun (WGS) entry which is preliminary data.</text>
</comment>
<evidence type="ECO:0000313" key="5">
    <source>
        <dbReference type="EMBL" id="MFL9925900.1"/>
    </source>
</evidence>
<dbReference type="Gene3D" id="3.30.70.270">
    <property type="match status" value="1"/>
</dbReference>
<comment type="catalytic activity">
    <reaction evidence="2">
        <text>2 GTP = 3',3'-c-di-GMP + 2 diphosphate</text>
        <dbReference type="Rhea" id="RHEA:24898"/>
        <dbReference type="ChEBI" id="CHEBI:33019"/>
        <dbReference type="ChEBI" id="CHEBI:37565"/>
        <dbReference type="ChEBI" id="CHEBI:58805"/>
        <dbReference type="EC" id="2.7.7.65"/>
    </reaction>
</comment>
<dbReference type="SUPFAM" id="SSF55073">
    <property type="entry name" value="Nucleotide cyclase"/>
    <property type="match status" value="1"/>
</dbReference>
<dbReference type="SMART" id="SM00267">
    <property type="entry name" value="GGDEF"/>
    <property type="match status" value="1"/>
</dbReference>
<dbReference type="PANTHER" id="PTHR45138:SF9">
    <property type="entry name" value="DIGUANYLATE CYCLASE DGCM-RELATED"/>
    <property type="match status" value="1"/>
</dbReference>
<keyword evidence="6" id="KW-1185">Reference proteome</keyword>
<feature type="domain" description="GGDEF" evidence="4">
    <location>
        <begin position="391"/>
        <end position="523"/>
    </location>
</feature>
<proteinExistence type="predicted"/>
<dbReference type="PROSITE" id="PS50887">
    <property type="entry name" value="GGDEF"/>
    <property type="match status" value="1"/>
</dbReference>
<dbReference type="EMBL" id="JAQQFM010000007">
    <property type="protein sequence ID" value="MFL9925900.1"/>
    <property type="molecule type" value="Genomic_DNA"/>
</dbReference>
<name>A0ABW9ABZ3_9BURK</name>
<evidence type="ECO:0000259" key="4">
    <source>
        <dbReference type="PROSITE" id="PS50887"/>
    </source>
</evidence>
<sequence length="528" mass="59159">MSKKPSTQSPVDIAREAFQRLGTRRIAPTPEAYRVAYEEIQGGDIEFRPETVLANLASNLAMQPGEAGKLGQRLTVSIEVGDWEAYGQELNEFAEQNMYVRSVVPHGELVPVDLEREFIRDSKKEKVLREVLARVLIFNLPSLLPSAPEMANESKSAGQDLKMAFSEPTMNEVVTRIKQLSFQIELKTGDMAQQQELLMRLFQLLLDNIHGLLEQGSWLSGQITAVQDLITGPISQTSLADATKSLKEVIYKQGLLKNTLSEEKVVVKNMMLTFVDRLSAMVSTTNEYHQTITGFSQQISQAGNISDLNSVLTDIMRETQNAQDQAMRSRDDMETARQEVQKAEARIQALETQLVQMGELVREDQLTGSLNRRGMDESLDREITNAVRRDTPLCIALLDLDDFKRINDTHGHATGDEVLVHLVQVVKDTLRKLDVIARFGGEEFLVLMPETGPLDAMQIITRVQRELTKRIFMHDTQRLLITFSAGVAQHTKGEDQTELIKRADAALYKAKNAGKNRIVFADATPPAK</sequence>
<dbReference type="Proteomes" id="UP001629246">
    <property type="component" value="Unassembled WGS sequence"/>
</dbReference>
<protein>
    <recommendedName>
        <fullName evidence="1">diguanylate cyclase</fullName>
        <ecNumber evidence="1">2.7.7.65</ecNumber>
    </recommendedName>
</protein>
<accession>A0ABW9ABZ3</accession>
<dbReference type="Pfam" id="PF00990">
    <property type="entry name" value="GGDEF"/>
    <property type="match status" value="1"/>
</dbReference>
<evidence type="ECO:0000256" key="1">
    <source>
        <dbReference type="ARBA" id="ARBA00012528"/>
    </source>
</evidence>
<dbReference type="RefSeq" id="WP_408159100.1">
    <property type="nucleotide sequence ID" value="NZ_JAQQFM010000007.1"/>
</dbReference>
<evidence type="ECO:0000313" key="6">
    <source>
        <dbReference type="Proteomes" id="UP001629246"/>
    </source>
</evidence>
<dbReference type="InterPro" id="IPR000160">
    <property type="entry name" value="GGDEF_dom"/>
</dbReference>
<dbReference type="InterPro" id="IPR043128">
    <property type="entry name" value="Rev_trsase/Diguanyl_cyclase"/>
</dbReference>
<organism evidence="5 6">
    <name type="scientific">Herbaspirillum lusitanum</name>
    <dbReference type="NCBI Taxonomy" id="213312"/>
    <lineage>
        <taxon>Bacteria</taxon>
        <taxon>Pseudomonadati</taxon>
        <taxon>Pseudomonadota</taxon>
        <taxon>Betaproteobacteria</taxon>
        <taxon>Burkholderiales</taxon>
        <taxon>Oxalobacteraceae</taxon>
        <taxon>Herbaspirillum</taxon>
    </lineage>
</organism>
<dbReference type="InterPro" id="IPR029787">
    <property type="entry name" value="Nucleotide_cyclase"/>
</dbReference>
<gene>
    <name evidence="5" type="ORF">PQR62_16605</name>
</gene>
<feature type="coiled-coil region" evidence="3">
    <location>
        <begin position="319"/>
        <end position="360"/>
    </location>
</feature>
<reference evidence="5 6" key="1">
    <citation type="journal article" date="2024" name="Chem. Sci.">
        <title>Discovery of megapolipeptins by genome mining of a Burkholderiales bacteria collection.</title>
        <authorList>
            <person name="Paulo B.S."/>
            <person name="Recchia M.J.J."/>
            <person name="Lee S."/>
            <person name="Fergusson C.H."/>
            <person name="Romanowski S.B."/>
            <person name="Hernandez A."/>
            <person name="Krull N."/>
            <person name="Liu D.Y."/>
            <person name="Cavanagh H."/>
            <person name="Bos A."/>
            <person name="Gray C.A."/>
            <person name="Murphy B.T."/>
            <person name="Linington R.G."/>
            <person name="Eustaquio A.S."/>
        </authorList>
    </citation>
    <scope>NUCLEOTIDE SEQUENCE [LARGE SCALE GENOMIC DNA]</scope>
    <source>
        <strain evidence="5 6">RL21-008-BIB-A</strain>
    </source>
</reference>
<dbReference type="NCBIfam" id="TIGR00254">
    <property type="entry name" value="GGDEF"/>
    <property type="match status" value="1"/>
</dbReference>